<dbReference type="Proteomes" id="UP001431572">
    <property type="component" value="Chromosome 2"/>
</dbReference>
<evidence type="ECO:0000256" key="1">
    <source>
        <dbReference type="ARBA" id="ARBA00015313"/>
    </source>
</evidence>
<protein>
    <recommendedName>
        <fullName evidence="1">Copper chaperone CopZ</fullName>
    </recommendedName>
</protein>
<reference evidence="4 6" key="1">
    <citation type="submission" date="2020-06" db="EMBL/GenBank/DDBJ databases">
        <title>Anoxygenic phototrophic Chloroflexota member uses a Type I reaction center.</title>
        <authorList>
            <person name="Tsuji J.M."/>
            <person name="Shaw N.A."/>
            <person name="Nagashima S."/>
            <person name="Venkiteswaran J."/>
            <person name="Schiff S.L."/>
            <person name="Hanada S."/>
            <person name="Tank M."/>
            <person name="Neufeld J.D."/>
        </authorList>
    </citation>
    <scope>NUCLEOTIDE SEQUENCE [LARGE SCALE GENOMIC DNA]</scope>
    <source>
        <strain evidence="4">L227-S17</strain>
    </source>
</reference>
<proteinExistence type="predicted"/>
<dbReference type="EMBL" id="CP128400">
    <property type="protein sequence ID" value="WJW68941.1"/>
    <property type="molecule type" value="Genomic_DNA"/>
</dbReference>
<evidence type="ECO:0000313" key="4">
    <source>
        <dbReference type="EMBL" id="NWJ49013.1"/>
    </source>
</evidence>
<sequence>MKKLKFQIEGMHCTSCALLIDEELEELQGILQSKTNYARQVSEVQFDEQKTDEATIITAISQVGYKAKVL</sequence>
<evidence type="ECO:0000313" key="5">
    <source>
        <dbReference type="EMBL" id="WJW68941.1"/>
    </source>
</evidence>
<keyword evidence="2" id="KW-0479">Metal-binding</keyword>
<dbReference type="Proteomes" id="UP000521676">
    <property type="component" value="Unassembled WGS sequence"/>
</dbReference>
<reference evidence="5" key="2">
    <citation type="journal article" date="2024" name="Nature">
        <title>Anoxygenic phototroph of the Chloroflexota uses a type I reaction centre.</title>
        <authorList>
            <person name="Tsuji J.M."/>
            <person name="Shaw N.A."/>
            <person name="Nagashima S."/>
            <person name="Venkiteswaran J.J."/>
            <person name="Schiff S.L."/>
            <person name="Watanabe T."/>
            <person name="Fukui M."/>
            <person name="Hanada S."/>
            <person name="Tank M."/>
            <person name="Neufeld J.D."/>
        </authorList>
    </citation>
    <scope>NUCLEOTIDE SEQUENCE</scope>
    <source>
        <strain evidence="5">L227-S17</strain>
    </source>
</reference>
<dbReference type="EMBL" id="JACATZ010000003">
    <property type="protein sequence ID" value="NWJ49013.1"/>
    <property type="molecule type" value="Genomic_DNA"/>
</dbReference>
<evidence type="ECO:0000313" key="6">
    <source>
        <dbReference type="Proteomes" id="UP000521676"/>
    </source>
</evidence>
<dbReference type="FunFam" id="3.30.70.100:FF:000001">
    <property type="entry name" value="ATPase copper transporting beta"/>
    <property type="match status" value="1"/>
</dbReference>
<dbReference type="SUPFAM" id="SSF55008">
    <property type="entry name" value="HMA, heavy metal-associated domain"/>
    <property type="match status" value="1"/>
</dbReference>
<name>A0A8T7MAI6_9CHLR</name>
<dbReference type="Pfam" id="PF00403">
    <property type="entry name" value="HMA"/>
    <property type="match status" value="1"/>
</dbReference>
<organism evidence="4 6">
    <name type="scientific">Candidatus Chlorohelix allophototropha</name>
    <dbReference type="NCBI Taxonomy" id="3003348"/>
    <lineage>
        <taxon>Bacteria</taxon>
        <taxon>Bacillati</taxon>
        <taxon>Chloroflexota</taxon>
        <taxon>Chloroflexia</taxon>
        <taxon>Candidatus Chloroheliales</taxon>
        <taxon>Candidatus Chloroheliaceae</taxon>
        <taxon>Candidatus Chlorohelix</taxon>
    </lineage>
</organism>
<evidence type="ECO:0000313" key="7">
    <source>
        <dbReference type="Proteomes" id="UP001431572"/>
    </source>
</evidence>
<feature type="domain" description="HMA" evidence="3">
    <location>
        <begin position="2"/>
        <end position="68"/>
    </location>
</feature>
<dbReference type="GO" id="GO:0046872">
    <property type="term" value="F:metal ion binding"/>
    <property type="evidence" value="ECO:0007669"/>
    <property type="project" value="UniProtKB-KW"/>
</dbReference>
<keyword evidence="7" id="KW-1185">Reference proteome</keyword>
<dbReference type="Gene3D" id="3.30.70.100">
    <property type="match status" value="1"/>
</dbReference>
<accession>A0A8T7MAI6</accession>
<dbReference type="PROSITE" id="PS50846">
    <property type="entry name" value="HMA_2"/>
    <property type="match status" value="1"/>
</dbReference>
<dbReference type="RefSeq" id="WP_341470846.1">
    <property type="nucleotide sequence ID" value="NZ_CP128400.1"/>
</dbReference>
<dbReference type="InterPro" id="IPR006121">
    <property type="entry name" value="HMA_dom"/>
</dbReference>
<dbReference type="PANTHER" id="PTHR46594">
    <property type="entry name" value="P-TYPE CATION-TRANSPORTING ATPASE"/>
    <property type="match status" value="1"/>
</dbReference>
<evidence type="ECO:0000256" key="2">
    <source>
        <dbReference type="ARBA" id="ARBA00022723"/>
    </source>
</evidence>
<dbReference type="InterPro" id="IPR036163">
    <property type="entry name" value="HMA_dom_sf"/>
</dbReference>
<gene>
    <name evidence="4" type="ORF">HXX08_24395</name>
    <name evidence="5" type="ORF">OZ401_004564</name>
</gene>
<evidence type="ECO:0000259" key="3">
    <source>
        <dbReference type="PROSITE" id="PS50846"/>
    </source>
</evidence>
<dbReference type="CDD" id="cd00371">
    <property type="entry name" value="HMA"/>
    <property type="match status" value="1"/>
</dbReference>
<dbReference type="PANTHER" id="PTHR46594:SF4">
    <property type="entry name" value="P-TYPE CATION-TRANSPORTING ATPASE"/>
    <property type="match status" value="1"/>
</dbReference>
<dbReference type="AlphaFoldDB" id="A0A8T7MAI6"/>